<dbReference type="Pfam" id="PF09139">
    <property type="entry name" value="Tam41_Mmp37"/>
    <property type="match status" value="1"/>
</dbReference>
<dbReference type="PANTHER" id="PTHR13619:SF0">
    <property type="entry name" value="PHOSPHATIDATE CYTIDYLYLTRANSFERASE, MITOCHONDRIAL"/>
    <property type="match status" value="1"/>
</dbReference>
<dbReference type="OrthoDB" id="341477at2759"/>
<evidence type="ECO:0000256" key="14">
    <source>
        <dbReference type="ARBA" id="ARBA00023128"/>
    </source>
</evidence>
<sequence length="528" mass="60655">MYRQADPNSALHDVIRHFRAPIRFAFAYGSGVFKQDRKETREKPLVDFILAVTHAQHWHSINLQQNPHHYSGLRYFGSGLIAKVQENLGAGVYFNPYVEINGMRLKYGVVSLSALCSDLVNWDTLYLAGRMQKPLLVVKKDPVISITSQVNLTNAIRIALLLLPPTFTEFELYSRIVGLSYTGDLRMKIAEDPNKVRNIVIGQQEELQQLYRAILTNMANVSVQGGGRLHQDSNPMTRAQIIRHLPGTFYYRLIQEFQRSDPRAFTAPAMTIADLQQSASSSIDAPNLDPHKHQSLGLAQSPKLTECTLRAVTRTPRYSSAMHSLLPLTLSPTTQHRRDSHTLEPPLPRDSPVKRFIIYRETLTGSDKHIKTLRGPEVYRKTSGGYSVSKALVDGRTDCTLWKRASKQHFKSGREWVSPIHFCRIRLVEVTQQYRTEYHFVYSGHQYVWRRVSLWSYHFNCHCVTNDHIVAKFRYNHWTLTFGTITLYLAHDSRLSFEQFLIASLIDIVESLQKSPWPFYLAWTKSDP</sequence>
<evidence type="ECO:0000256" key="15">
    <source>
        <dbReference type="ARBA" id="ARBA00023136"/>
    </source>
</evidence>
<comment type="subcellular location">
    <subcellularLocation>
        <location evidence="2">Mitochondrion inner membrane</location>
        <topology evidence="2">Peripheral membrane protein</topology>
        <orientation evidence="2">Matrix side</orientation>
    </subcellularLocation>
</comment>
<evidence type="ECO:0000256" key="3">
    <source>
        <dbReference type="ARBA" id="ARBA00005119"/>
    </source>
</evidence>
<protein>
    <recommendedName>
        <fullName evidence="7">Phosphatidate cytidylyltransferase, mitochondrial</fullName>
        <ecNumber evidence="6">2.7.7.41</ecNumber>
    </recommendedName>
    <alternativeName>
        <fullName evidence="18">CDP-diacylglycerol synthase</fullName>
    </alternativeName>
</protein>
<evidence type="ECO:0000256" key="9">
    <source>
        <dbReference type="ARBA" id="ARBA00022679"/>
    </source>
</evidence>
<evidence type="ECO:0000256" key="16">
    <source>
        <dbReference type="ARBA" id="ARBA00023209"/>
    </source>
</evidence>
<dbReference type="GO" id="GO:0016024">
    <property type="term" value="P:CDP-diacylglycerol biosynthetic process"/>
    <property type="evidence" value="ECO:0007669"/>
    <property type="project" value="TreeGrafter"/>
</dbReference>
<keyword evidence="13" id="KW-0443">Lipid metabolism</keyword>
<evidence type="ECO:0000313" key="20">
    <source>
        <dbReference type="Proteomes" id="UP001151582"/>
    </source>
</evidence>
<organism evidence="19 20">
    <name type="scientific">Dimargaris verticillata</name>
    <dbReference type="NCBI Taxonomy" id="2761393"/>
    <lineage>
        <taxon>Eukaryota</taxon>
        <taxon>Fungi</taxon>
        <taxon>Fungi incertae sedis</taxon>
        <taxon>Zoopagomycota</taxon>
        <taxon>Kickxellomycotina</taxon>
        <taxon>Dimargaritomycetes</taxon>
        <taxon>Dimargaritales</taxon>
        <taxon>Dimargaritaceae</taxon>
        <taxon>Dimargaris</taxon>
    </lineage>
</organism>
<dbReference type="AlphaFoldDB" id="A0A9W8BDS1"/>
<evidence type="ECO:0000256" key="18">
    <source>
        <dbReference type="ARBA" id="ARBA00029893"/>
    </source>
</evidence>
<gene>
    <name evidence="19" type="primary">TAM41</name>
    <name evidence="19" type="ORF">H4R34_000264</name>
</gene>
<evidence type="ECO:0000256" key="4">
    <source>
        <dbReference type="ARBA" id="ARBA00005189"/>
    </source>
</evidence>
<dbReference type="EC" id="2.7.7.41" evidence="6"/>
<keyword evidence="10" id="KW-0548">Nucleotidyltransferase</keyword>
<reference evidence="19" key="1">
    <citation type="submission" date="2022-07" db="EMBL/GenBank/DDBJ databases">
        <title>Phylogenomic reconstructions and comparative analyses of Kickxellomycotina fungi.</title>
        <authorList>
            <person name="Reynolds N.K."/>
            <person name="Stajich J.E."/>
            <person name="Barry K."/>
            <person name="Grigoriev I.V."/>
            <person name="Crous P."/>
            <person name="Smith M.E."/>
        </authorList>
    </citation>
    <scope>NUCLEOTIDE SEQUENCE</scope>
    <source>
        <strain evidence="19">RSA 567</strain>
    </source>
</reference>
<keyword evidence="20" id="KW-1185">Reference proteome</keyword>
<dbReference type="InterPro" id="IPR015222">
    <property type="entry name" value="Tam41"/>
</dbReference>
<evidence type="ECO:0000256" key="5">
    <source>
        <dbReference type="ARBA" id="ARBA00005458"/>
    </source>
</evidence>
<dbReference type="Proteomes" id="UP001151582">
    <property type="component" value="Unassembled WGS sequence"/>
</dbReference>
<comment type="pathway">
    <text evidence="3">Phospholipid metabolism; CDP-diacylglycerol biosynthesis; CDP-diacylglycerol from sn-glycerol 3-phosphate: step 3/3.</text>
</comment>
<keyword evidence="16" id="KW-0594">Phospholipid biosynthesis</keyword>
<evidence type="ECO:0000256" key="8">
    <source>
        <dbReference type="ARBA" id="ARBA00022516"/>
    </source>
</evidence>
<comment type="caution">
    <text evidence="19">The sequence shown here is derived from an EMBL/GenBank/DDBJ whole genome shotgun (WGS) entry which is preliminary data.</text>
</comment>
<comment type="similarity">
    <text evidence="5">Belongs to the TAM41 family.</text>
</comment>
<keyword evidence="17" id="KW-1208">Phospholipid metabolism</keyword>
<dbReference type="GO" id="GO:0005743">
    <property type="term" value="C:mitochondrial inner membrane"/>
    <property type="evidence" value="ECO:0007669"/>
    <property type="project" value="UniProtKB-SubCell"/>
</dbReference>
<comment type="pathway">
    <text evidence="4">Lipid metabolism.</text>
</comment>
<dbReference type="EMBL" id="JANBQB010000005">
    <property type="protein sequence ID" value="KAJ1985087.1"/>
    <property type="molecule type" value="Genomic_DNA"/>
</dbReference>
<dbReference type="GO" id="GO:0032049">
    <property type="term" value="P:cardiolipin biosynthetic process"/>
    <property type="evidence" value="ECO:0007669"/>
    <property type="project" value="InterPro"/>
</dbReference>
<keyword evidence="9" id="KW-0808">Transferase</keyword>
<keyword evidence="12" id="KW-0460">Magnesium</keyword>
<evidence type="ECO:0000256" key="2">
    <source>
        <dbReference type="ARBA" id="ARBA00004443"/>
    </source>
</evidence>
<evidence type="ECO:0000256" key="7">
    <source>
        <dbReference type="ARBA" id="ARBA00018337"/>
    </source>
</evidence>
<evidence type="ECO:0000256" key="12">
    <source>
        <dbReference type="ARBA" id="ARBA00022842"/>
    </source>
</evidence>
<comment type="cofactor">
    <cofactor evidence="1">
        <name>Mg(2+)</name>
        <dbReference type="ChEBI" id="CHEBI:18420"/>
    </cofactor>
</comment>
<keyword evidence="14" id="KW-0496">Mitochondrion</keyword>
<evidence type="ECO:0000256" key="10">
    <source>
        <dbReference type="ARBA" id="ARBA00022695"/>
    </source>
</evidence>
<dbReference type="PANTHER" id="PTHR13619">
    <property type="entry name" value="PHOSPHATIDATE CYTIDYLYLTRANSFERASE, MITOCHONDRIAL"/>
    <property type="match status" value="1"/>
</dbReference>
<accession>A0A9W8BDS1</accession>
<evidence type="ECO:0000313" key="19">
    <source>
        <dbReference type="EMBL" id="KAJ1985087.1"/>
    </source>
</evidence>
<keyword evidence="11" id="KW-0999">Mitochondrion inner membrane</keyword>
<evidence type="ECO:0000256" key="13">
    <source>
        <dbReference type="ARBA" id="ARBA00023098"/>
    </source>
</evidence>
<evidence type="ECO:0000256" key="11">
    <source>
        <dbReference type="ARBA" id="ARBA00022792"/>
    </source>
</evidence>
<evidence type="ECO:0000256" key="1">
    <source>
        <dbReference type="ARBA" id="ARBA00001946"/>
    </source>
</evidence>
<evidence type="ECO:0000256" key="17">
    <source>
        <dbReference type="ARBA" id="ARBA00023264"/>
    </source>
</evidence>
<keyword evidence="15" id="KW-0472">Membrane</keyword>
<evidence type="ECO:0000256" key="6">
    <source>
        <dbReference type="ARBA" id="ARBA00012487"/>
    </source>
</evidence>
<keyword evidence="8" id="KW-0444">Lipid biosynthesis</keyword>
<proteinExistence type="inferred from homology"/>
<name>A0A9W8BDS1_9FUNG</name>
<dbReference type="GO" id="GO:0004605">
    <property type="term" value="F:phosphatidate cytidylyltransferase activity"/>
    <property type="evidence" value="ECO:0007669"/>
    <property type="project" value="UniProtKB-EC"/>
</dbReference>